<gene>
    <name evidence="2" type="ORF">E5676_scaffold129G00380</name>
    <name evidence="1" type="ORF">E6C27_scaffold110G001530</name>
</gene>
<dbReference type="AlphaFoldDB" id="A0A5D3E1D7"/>
<dbReference type="Proteomes" id="UP000321393">
    <property type="component" value="Unassembled WGS sequence"/>
</dbReference>
<accession>A0A5D3E1D7</accession>
<dbReference type="PANTHER" id="PTHR12894">
    <property type="entry name" value="CNH DOMAIN CONTAINING"/>
    <property type="match status" value="1"/>
</dbReference>
<organism evidence="2 4">
    <name type="scientific">Cucumis melo var. makuwa</name>
    <name type="common">Oriental melon</name>
    <dbReference type="NCBI Taxonomy" id="1194695"/>
    <lineage>
        <taxon>Eukaryota</taxon>
        <taxon>Viridiplantae</taxon>
        <taxon>Streptophyta</taxon>
        <taxon>Embryophyta</taxon>
        <taxon>Tracheophyta</taxon>
        <taxon>Spermatophyta</taxon>
        <taxon>Magnoliopsida</taxon>
        <taxon>eudicotyledons</taxon>
        <taxon>Gunneridae</taxon>
        <taxon>Pentapetalae</taxon>
        <taxon>rosids</taxon>
        <taxon>fabids</taxon>
        <taxon>Cucurbitales</taxon>
        <taxon>Cucurbitaceae</taxon>
        <taxon>Benincaseae</taxon>
        <taxon>Cucumis</taxon>
    </lineage>
</organism>
<comment type="caution">
    <text evidence="2">The sequence shown here is derived from an EMBL/GenBank/DDBJ whole genome shotgun (WGS) entry which is preliminary data.</text>
</comment>
<proteinExistence type="predicted"/>
<evidence type="ECO:0000313" key="2">
    <source>
        <dbReference type="EMBL" id="TYK29330.1"/>
    </source>
</evidence>
<dbReference type="Proteomes" id="UP000321947">
    <property type="component" value="Unassembled WGS sequence"/>
</dbReference>
<evidence type="ECO:0000313" key="4">
    <source>
        <dbReference type="Proteomes" id="UP000321947"/>
    </source>
</evidence>
<name>A0A5D3E1D7_CUCMM</name>
<dbReference type="PANTHER" id="PTHR12894:SF43">
    <property type="entry name" value="VACUOLAR SORTING PROTEIN 3"/>
    <property type="match status" value="1"/>
</dbReference>
<evidence type="ECO:0000313" key="1">
    <source>
        <dbReference type="EMBL" id="KAA0043266.1"/>
    </source>
</evidence>
<dbReference type="GO" id="GO:0034058">
    <property type="term" value="P:endosomal vesicle fusion"/>
    <property type="evidence" value="ECO:0007669"/>
    <property type="project" value="TreeGrafter"/>
</dbReference>
<dbReference type="GO" id="GO:0005737">
    <property type="term" value="C:cytoplasm"/>
    <property type="evidence" value="ECO:0007669"/>
    <property type="project" value="TreeGrafter"/>
</dbReference>
<reference evidence="3 4" key="1">
    <citation type="submission" date="2019-08" db="EMBL/GenBank/DDBJ databases">
        <title>Draft genome sequences of two oriental melons (Cucumis melo L. var makuwa).</title>
        <authorList>
            <person name="Kwon S.-Y."/>
        </authorList>
    </citation>
    <scope>NUCLEOTIDE SEQUENCE [LARGE SCALE GENOMIC DNA]</scope>
    <source>
        <strain evidence="4">cv. Chang Bougi</strain>
        <strain evidence="3">cv. SW 3</strain>
        <tissue evidence="2">Leaf</tissue>
    </source>
</reference>
<dbReference type="EMBL" id="SSTD01001743">
    <property type="protein sequence ID" value="TYK29330.1"/>
    <property type="molecule type" value="Genomic_DNA"/>
</dbReference>
<dbReference type="STRING" id="1194695.A0A5D3E1D7"/>
<dbReference type="EMBL" id="SSTE01015327">
    <property type="protein sequence ID" value="KAA0043266.1"/>
    <property type="molecule type" value="Genomic_DNA"/>
</dbReference>
<protein>
    <submittedName>
        <fullName evidence="2">Transforming growth factor-beta receptor-associated protein 1 isoform X1</fullName>
    </submittedName>
</protein>
<dbReference type="GO" id="GO:0006914">
    <property type="term" value="P:autophagy"/>
    <property type="evidence" value="ECO:0007669"/>
    <property type="project" value="TreeGrafter"/>
</dbReference>
<sequence length="271" mass="30631">MLRLNLWNIMRSSGVVSDRNVLLHRAWVRSEEFGLLASVCSPLVRRESPSSHSCWSLPIVGVWKLNFDAYWVDSPSCGGIGWLVCDSVGSPILVGCEKSVIKGDLPLHVIIEFGCSDLIFACRGQNSDLSELAGLVDEIVSLAVSTRVMCYQKLPCDEQIKDLLRRKNFKEAISLAEDLECAGEMSKDMLYFVHAQIGFLLLFDLQFEEAVNHFLQSETMQPSEIFPFVMKDPNRWSLLLNFYVGLHEDVENGRDKVLHVTGLRMLTLLYI</sequence>
<keyword evidence="2" id="KW-0675">Receptor</keyword>
<dbReference type="InterPro" id="IPR032914">
    <property type="entry name" value="Vam6/VPS39/TRAP1"/>
</dbReference>
<dbReference type="OrthoDB" id="10258882at2759"/>
<dbReference type="GO" id="GO:0016020">
    <property type="term" value="C:membrane"/>
    <property type="evidence" value="ECO:0007669"/>
    <property type="project" value="TreeGrafter"/>
</dbReference>
<evidence type="ECO:0000313" key="3">
    <source>
        <dbReference type="Proteomes" id="UP000321393"/>
    </source>
</evidence>